<sequence>MSSPGRTTQPTPRRARRAAASDRRAMEVFRFDASLDIILDRLEPLAREEVGHRGLAGR</sequence>
<organism evidence="2 3">
    <name type="scientific">Labilithrix luteola</name>
    <dbReference type="NCBI Taxonomy" id="1391654"/>
    <lineage>
        <taxon>Bacteria</taxon>
        <taxon>Pseudomonadati</taxon>
        <taxon>Myxococcota</taxon>
        <taxon>Polyangia</taxon>
        <taxon>Polyangiales</taxon>
        <taxon>Labilitrichaceae</taxon>
        <taxon>Labilithrix</taxon>
    </lineage>
</organism>
<proteinExistence type="predicted"/>
<dbReference type="AlphaFoldDB" id="A0A0K1Q4W5"/>
<dbReference type="KEGG" id="llu:AKJ09_07431"/>
<dbReference type="EMBL" id="CP012333">
    <property type="protein sequence ID" value="AKV00768.1"/>
    <property type="molecule type" value="Genomic_DNA"/>
</dbReference>
<protein>
    <submittedName>
        <fullName evidence="2">Uncharacterized protein</fullName>
    </submittedName>
</protein>
<evidence type="ECO:0000313" key="2">
    <source>
        <dbReference type="EMBL" id="AKV00768.1"/>
    </source>
</evidence>
<feature type="compositionally biased region" description="Low complexity" evidence="1">
    <location>
        <begin position="1"/>
        <end position="12"/>
    </location>
</feature>
<feature type="region of interest" description="Disordered" evidence="1">
    <location>
        <begin position="1"/>
        <end position="22"/>
    </location>
</feature>
<name>A0A0K1Q4W5_9BACT</name>
<dbReference type="Proteomes" id="UP000064967">
    <property type="component" value="Chromosome"/>
</dbReference>
<keyword evidence="3" id="KW-1185">Reference proteome</keyword>
<reference evidence="2 3" key="1">
    <citation type="submission" date="2015-08" db="EMBL/GenBank/DDBJ databases">
        <authorList>
            <person name="Babu N.S."/>
            <person name="Beckwith C.J."/>
            <person name="Beseler K.G."/>
            <person name="Brison A."/>
            <person name="Carone J.V."/>
            <person name="Caskin T.P."/>
            <person name="Diamond M."/>
            <person name="Durham M.E."/>
            <person name="Foxe J.M."/>
            <person name="Go M."/>
            <person name="Henderson B.A."/>
            <person name="Jones I.B."/>
            <person name="McGettigan J.A."/>
            <person name="Micheletti S.J."/>
            <person name="Nasrallah M.E."/>
            <person name="Ortiz D."/>
            <person name="Piller C.R."/>
            <person name="Privatt S.R."/>
            <person name="Schneider S.L."/>
            <person name="Sharp S."/>
            <person name="Smith T.C."/>
            <person name="Stanton J.D."/>
            <person name="Ullery H.E."/>
            <person name="Wilson R.J."/>
            <person name="Serrano M.G."/>
            <person name="Buck G."/>
            <person name="Lee V."/>
            <person name="Wang Y."/>
            <person name="Carvalho R."/>
            <person name="Voegtly L."/>
            <person name="Shi R."/>
            <person name="Duckworth R."/>
            <person name="Johnson A."/>
            <person name="Loviza R."/>
            <person name="Walstead R."/>
            <person name="Shah Z."/>
            <person name="Kiflezghi M."/>
            <person name="Wade K."/>
            <person name="Ball S.L."/>
            <person name="Bradley K.W."/>
            <person name="Asai D.J."/>
            <person name="Bowman C.A."/>
            <person name="Russell D.A."/>
            <person name="Pope W.H."/>
            <person name="Jacobs-Sera D."/>
            <person name="Hendrix R.W."/>
            <person name="Hatfull G.F."/>
        </authorList>
    </citation>
    <scope>NUCLEOTIDE SEQUENCE [LARGE SCALE GENOMIC DNA]</scope>
    <source>
        <strain evidence="2 3">DSM 27648</strain>
    </source>
</reference>
<accession>A0A0K1Q4W5</accession>
<evidence type="ECO:0000256" key="1">
    <source>
        <dbReference type="SAM" id="MobiDB-lite"/>
    </source>
</evidence>
<gene>
    <name evidence="2" type="ORF">AKJ09_07431</name>
</gene>
<evidence type="ECO:0000313" key="3">
    <source>
        <dbReference type="Proteomes" id="UP000064967"/>
    </source>
</evidence>